<organism evidence="2 3">
    <name type="scientific">Paralimibaculum aggregatum</name>
    <dbReference type="NCBI Taxonomy" id="3036245"/>
    <lineage>
        <taxon>Bacteria</taxon>
        <taxon>Pseudomonadati</taxon>
        <taxon>Pseudomonadota</taxon>
        <taxon>Alphaproteobacteria</taxon>
        <taxon>Rhodobacterales</taxon>
        <taxon>Paracoccaceae</taxon>
        <taxon>Paralimibaculum</taxon>
    </lineage>
</organism>
<feature type="transmembrane region" description="Helical" evidence="1">
    <location>
        <begin position="62"/>
        <end position="81"/>
    </location>
</feature>
<feature type="transmembrane region" description="Helical" evidence="1">
    <location>
        <begin position="87"/>
        <end position="104"/>
    </location>
</feature>
<reference evidence="2 3" key="1">
    <citation type="submission" date="2023-04" db="EMBL/GenBank/DDBJ databases">
        <title>Marinoamorphus aggregata gen. nov., sp. Nov., isolate from tissue of brittle star Ophioplocus japonicus.</title>
        <authorList>
            <person name="Kawano K."/>
            <person name="Sawayama S."/>
            <person name="Nakagawa S."/>
        </authorList>
    </citation>
    <scope>NUCLEOTIDE SEQUENCE [LARGE SCALE GENOMIC DNA]</scope>
    <source>
        <strain evidence="2 3">NKW23</strain>
    </source>
</reference>
<evidence type="ECO:0000313" key="2">
    <source>
        <dbReference type="EMBL" id="GMG83481.1"/>
    </source>
</evidence>
<proteinExistence type="predicted"/>
<keyword evidence="1" id="KW-0812">Transmembrane</keyword>
<evidence type="ECO:0000256" key="1">
    <source>
        <dbReference type="SAM" id="Phobius"/>
    </source>
</evidence>
<feature type="transmembrane region" description="Helical" evidence="1">
    <location>
        <begin position="16"/>
        <end position="33"/>
    </location>
</feature>
<evidence type="ECO:0000313" key="3">
    <source>
        <dbReference type="Proteomes" id="UP001239909"/>
    </source>
</evidence>
<keyword evidence="1" id="KW-0472">Membrane</keyword>
<dbReference type="Proteomes" id="UP001239909">
    <property type="component" value="Unassembled WGS sequence"/>
</dbReference>
<accession>A0ABQ6LR46</accession>
<dbReference type="EMBL" id="BSYI01000020">
    <property type="protein sequence ID" value="GMG83481.1"/>
    <property type="molecule type" value="Genomic_DNA"/>
</dbReference>
<protein>
    <recommendedName>
        <fullName evidence="4">DUF2269 family protein</fullName>
    </recommendedName>
</protein>
<evidence type="ECO:0008006" key="4">
    <source>
        <dbReference type="Google" id="ProtNLM"/>
    </source>
</evidence>
<name>A0ABQ6LR46_9RHOB</name>
<sequence length="164" mass="17712">MNMLVDELRALSADPVAWGAVPVLAAFVVWSFASRRLCPLMNCANRISDEEARKVAGGPRVAGPRFLVLMLVGIVAAVTGLKLIGMGLYSTLAFYLLLAGVFVIQTEPARLQIREAQHRVAAARNRGEEAVASEIQRLGASHNWLIGLQAIMLVGTALFLVAFR</sequence>
<gene>
    <name evidence="2" type="ORF">LNKW23_26940</name>
</gene>
<comment type="caution">
    <text evidence="2">The sequence shown here is derived from an EMBL/GenBank/DDBJ whole genome shotgun (WGS) entry which is preliminary data.</text>
</comment>
<keyword evidence="1" id="KW-1133">Transmembrane helix</keyword>
<feature type="transmembrane region" description="Helical" evidence="1">
    <location>
        <begin position="144"/>
        <end position="163"/>
    </location>
</feature>
<keyword evidence="3" id="KW-1185">Reference proteome</keyword>
<dbReference type="RefSeq" id="WP_285672277.1">
    <property type="nucleotide sequence ID" value="NZ_BSYI01000020.1"/>
</dbReference>